<name>A0AAU9C8U8_9BACT</name>
<dbReference type="Proteomes" id="UP001348817">
    <property type="component" value="Chromosome"/>
</dbReference>
<gene>
    <name evidence="1" type="ORF">FUAX_09880</name>
</gene>
<dbReference type="EMBL" id="AP025314">
    <property type="protein sequence ID" value="BDD08556.1"/>
    <property type="molecule type" value="Genomic_DNA"/>
</dbReference>
<proteinExistence type="predicted"/>
<protein>
    <submittedName>
        <fullName evidence="1">Uncharacterized protein</fullName>
    </submittedName>
</protein>
<sequence length="94" mass="10353">MSNARIIHKTVSENGETWDLSNTRMMTLENRGETTALVGYVGGDVSIPIEPGLSRELGLPFGDILTGHFTVRFKEGGENELLVIQTVISTEEKF</sequence>
<accession>A0AAU9C8U8</accession>
<evidence type="ECO:0000313" key="2">
    <source>
        <dbReference type="Proteomes" id="UP001348817"/>
    </source>
</evidence>
<reference evidence="1 2" key="1">
    <citation type="submission" date="2021-12" db="EMBL/GenBank/DDBJ databases">
        <title>Genome sequencing of bacteria with rrn-lacking chromosome and rrn-plasmid.</title>
        <authorList>
            <person name="Anda M."/>
            <person name="Iwasaki W."/>
        </authorList>
    </citation>
    <scope>NUCLEOTIDE SEQUENCE [LARGE SCALE GENOMIC DNA]</scope>
    <source>
        <strain evidence="1 2">DSM 100852</strain>
    </source>
</reference>
<organism evidence="1 2">
    <name type="scientific">Fulvitalea axinellae</name>
    <dbReference type="NCBI Taxonomy" id="1182444"/>
    <lineage>
        <taxon>Bacteria</taxon>
        <taxon>Pseudomonadati</taxon>
        <taxon>Bacteroidota</taxon>
        <taxon>Cytophagia</taxon>
        <taxon>Cytophagales</taxon>
        <taxon>Persicobacteraceae</taxon>
        <taxon>Fulvitalea</taxon>
    </lineage>
</organism>
<dbReference type="AlphaFoldDB" id="A0AAU9C8U8"/>
<keyword evidence="2" id="KW-1185">Reference proteome</keyword>
<dbReference type="KEGG" id="fax:FUAX_09880"/>
<dbReference type="RefSeq" id="WP_338393808.1">
    <property type="nucleotide sequence ID" value="NZ_AP025314.1"/>
</dbReference>
<evidence type="ECO:0000313" key="1">
    <source>
        <dbReference type="EMBL" id="BDD08556.1"/>
    </source>
</evidence>